<keyword evidence="3" id="KW-1185">Reference proteome</keyword>
<dbReference type="RefSeq" id="WP_128602178.1">
    <property type="nucleotide sequence ID" value="NZ_MLFS01000047.1"/>
</dbReference>
<organism evidence="2 3">
    <name type="scientific">Pantoea wallisii</name>
    <dbReference type="NCBI Taxonomy" id="1076551"/>
    <lineage>
        <taxon>Bacteria</taxon>
        <taxon>Pseudomonadati</taxon>
        <taxon>Pseudomonadota</taxon>
        <taxon>Gammaproteobacteria</taxon>
        <taxon>Enterobacterales</taxon>
        <taxon>Erwiniaceae</taxon>
        <taxon>Pantoea</taxon>
    </lineage>
</organism>
<comment type="caution">
    <text evidence="2">The sequence shown here is derived from an EMBL/GenBank/DDBJ whole genome shotgun (WGS) entry which is preliminary data.</text>
</comment>
<dbReference type="Proteomes" id="UP000193104">
    <property type="component" value="Unassembled WGS sequence"/>
</dbReference>
<evidence type="ECO:0000313" key="2">
    <source>
        <dbReference type="EMBL" id="ORM71479.1"/>
    </source>
</evidence>
<dbReference type="EMBL" id="MLFS01000047">
    <property type="protein sequence ID" value="ORM71479.1"/>
    <property type="molecule type" value="Genomic_DNA"/>
</dbReference>
<feature type="coiled-coil region" evidence="1">
    <location>
        <begin position="91"/>
        <end position="118"/>
    </location>
</feature>
<accession>A0A1X1D471</accession>
<reference evidence="2 3" key="1">
    <citation type="journal article" date="2017" name="Antonie Van Leeuwenhoek">
        <title>Phylogenomic resolution of the bacterial genus Pantoea and its relationship with Erwinia and Tatumella.</title>
        <authorList>
            <person name="Palmer M."/>
            <person name="Steenkamp E.T."/>
            <person name="Coetzee M.P."/>
            <person name="Chan W.Y."/>
            <person name="van Zyl E."/>
            <person name="De Maayer P."/>
            <person name="Coutinho T.A."/>
            <person name="Blom J."/>
            <person name="Smits T.H."/>
            <person name="Duffy B."/>
            <person name="Venter S.N."/>
        </authorList>
    </citation>
    <scope>NUCLEOTIDE SEQUENCE [LARGE SCALE GENOMIC DNA]</scope>
    <source>
        <strain evidence="2 3">LMG 26277</strain>
    </source>
</reference>
<dbReference type="OrthoDB" id="6545540at2"/>
<dbReference type="AlphaFoldDB" id="A0A1X1D471"/>
<gene>
    <name evidence="2" type="ORF">HA48_15550</name>
</gene>
<evidence type="ECO:0000313" key="3">
    <source>
        <dbReference type="Proteomes" id="UP000193104"/>
    </source>
</evidence>
<protein>
    <submittedName>
        <fullName evidence="2">Uncharacterized protein</fullName>
    </submittedName>
</protein>
<proteinExistence type="predicted"/>
<name>A0A1X1D471_9GAMM</name>
<feature type="coiled-coil region" evidence="1">
    <location>
        <begin position="181"/>
        <end position="222"/>
    </location>
</feature>
<evidence type="ECO:0000256" key="1">
    <source>
        <dbReference type="SAM" id="Coils"/>
    </source>
</evidence>
<sequence length="223" mass="25129">MFNLFGWIPLTIRNHPVITWIVWSAALATVSTIITSEVLNNTTLAEMKVRNEGLTSDIAYLREEIRTAHSRYDAAQASREETISKRVAELSAGYRENVKSLEERNEKLVLENADLKSTLSALRSVERRQSSDRKETRLSKLSAALELNIRQIAEAQQLLYRTSASAGYDRAACGKKSANVYSNICEQASKQESQVRALQEKISLLERQGKNLSDQIIALEEKE</sequence>
<keyword evidence="1" id="KW-0175">Coiled coil</keyword>